<accession>A0A177BAZ2</accession>
<dbReference type="PANTHER" id="PTHR46114">
    <property type="entry name" value="APPLE DOMAIN-CONTAINING PROTEIN"/>
    <property type="match status" value="1"/>
</dbReference>
<comment type="caution">
    <text evidence="2">The sequence shown here is derived from an EMBL/GenBank/DDBJ whole genome shotgun (WGS) entry which is preliminary data.</text>
</comment>
<protein>
    <recommendedName>
        <fullName evidence="1">RNase H type-1 domain-containing protein</fullName>
    </recommendedName>
</protein>
<dbReference type="PANTHER" id="PTHR46114:SF1">
    <property type="entry name" value="ZAD DOMAIN-CONTAINING PROTEIN"/>
    <property type="match status" value="1"/>
</dbReference>
<dbReference type="OrthoDB" id="8067470at2759"/>
<gene>
    <name evidence="2" type="ORF">A3Q56_00848</name>
</gene>
<evidence type="ECO:0000259" key="1">
    <source>
        <dbReference type="Pfam" id="PF00075"/>
    </source>
</evidence>
<keyword evidence="3" id="KW-1185">Reference proteome</keyword>
<dbReference type="AlphaFoldDB" id="A0A177BAZ2"/>
<dbReference type="Proteomes" id="UP000078046">
    <property type="component" value="Unassembled WGS sequence"/>
</dbReference>
<organism evidence="2 3">
    <name type="scientific">Intoshia linei</name>
    <dbReference type="NCBI Taxonomy" id="1819745"/>
    <lineage>
        <taxon>Eukaryota</taxon>
        <taxon>Metazoa</taxon>
        <taxon>Spiralia</taxon>
        <taxon>Lophotrochozoa</taxon>
        <taxon>Mesozoa</taxon>
        <taxon>Orthonectida</taxon>
        <taxon>Rhopaluridae</taxon>
        <taxon>Intoshia</taxon>
    </lineage>
</organism>
<evidence type="ECO:0000313" key="3">
    <source>
        <dbReference type="Proteomes" id="UP000078046"/>
    </source>
</evidence>
<proteinExistence type="predicted"/>
<dbReference type="EMBL" id="LWCA01000056">
    <property type="protein sequence ID" value="OAF71375.1"/>
    <property type="molecule type" value="Genomic_DNA"/>
</dbReference>
<dbReference type="InterPro" id="IPR036397">
    <property type="entry name" value="RNaseH_sf"/>
</dbReference>
<dbReference type="GO" id="GO:0004523">
    <property type="term" value="F:RNA-DNA hybrid ribonuclease activity"/>
    <property type="evidence" value="ECO:0007669"/>
    <property type="project" value="InterPro"/>
</dbReference>
<dbReference type="Gene3D" id="3.30.420.10">
    <property type="entry name" value="Ribonuclease H-like superfamily/Ribonuclease H"/>
    <property type="match status" value="1"/>
</dbReference>
<feature type="domain" description="RNase H type-1" evidence="1">
    <location>
        <begin position="33"/>
        <end position="139"/>
    </location>
</feature>
<reference evidence="2 3" key="1">
    <citation type="submission" date="2016-04" db="EMBL/GenBank/DDBJ databases">
        <title>The genome of Intoshia linei affirms orthonectids as highly simplified spiralians.</title>
        <authorList>
            <person name="Mikhailov K.V."/>
            <person name="Slusarev G.S."/>
            <person name="Nikitin M.A."/>
            <person name="Logacheva M.D."/>
            <person name="Penin A."/>
            <person name="Aleoshin V."/>
            <person name="Panchin Y.V."/>
        </authorList>
    </citation>
    <scope>NUCLEOTIDE SEQUENCE [LARGE SCALE GENOMIC DNA]</scope>
    <source>
        <strain evidence="2">Intl2013</strain>
        <tissue evidence="2">Whole animal</tissue>
    </source>
</reference>
<sequence>MKYNVSGCIQNYKIYGIKCKNEHNWLVNDSNVLICFTDGSCSGNGTNETKSAVGVYWGHDNQYNVSEKLNSKNCTCNDAELNACLRSINIALCLDQKKLIIATDSSYAMKYAFNALENVISFFLGNNRSENYKDLIDELLIKYQEMNCLYTIKMHYLEFHLDFFALNCGMWSDEKGEQFHQTMMLYERRFGRCRSLNMICDFFGSVQ</sequence>
<dbReference type="GO" id="GO:0003676">
    <property type="term" value="F:nucleic acid binding"/>
    <property type="evidence" value="ECO:0007669"/>
    <property type="project" value="InterPro"/>
</dbReference>
<evidence type="ECO:0000313" key="2">
    <source>
        <dbReference type="EMBL" id="OAF71375.1"/>
    </source>
</evidence>
<name>A0A177BAZ2_9BILA</name>
<dbReference type="InterPro" id="IPR002156">
    <property type="entry name" value="RNaseH_domain"/>
</dbReference>
<dbReference type="Pfam" id="PF00075">
    <property type="entry name" value="RNase_H"/>
    <property type="match status" value="1"/>
</dbReference>
<dbReference type="InterPro" id="IPR012337">
    <property type="entry name" value="RNaseH-like_sf"/>
</dbReference>
<dbReference type="SUPFAM" id="SSF53098">
    <property type="entry name" value="Ribonuclease H-like"/>
    <property type="match status" value="1"/>
</dbReference>